<keyword evidence="6" id="KW-1185">Reference proteome</keyword>
<dbReference type="OMA" id="KHNACKT"/>
<dbReference type="CDD" id="cd02440">
    <property type="entry name" value="AdoMet_MTases"/>
    <property type="match status" value="1"/>
</dbReference>
<dbReference type="EMBL" id="JH431989">
    <property type="status" value="NOT_ANNOTATED_CDS"/>
    <property type="molecule type" value="Genomic_DNA"/>
</dbReference>
<accession>T1JAC0</accession>
<evidence type="ECO:0000313" key="6">
    <source>
        <dbReference type="Proteomes" id="UP000014500"/>
    </source>
</evidence>
<dbReference type="InterPro" id="IPR029063">
    <property type="entry name" value="SAM-dependent_MTases_sf"/>
</dbReference>
<protein>
    <recommendedName>
        <fullName evidence="4">tRNA N(3)-methylcytidine methyltransferase</fullName>
        <ecNumber evidence="4">2.1.1.-</ecNumber>
    </recommendedName>
</protein>
<evidence type="ECO:0000256" key="1">
    <source>
        <dbReference type="ARBA" id="ARBA00009725"/>
    </source>
</evidence>
<dbReference type="SUPFAM" id="SSF53335">
    <property type="entry name" value="S-adenosyl-L-methionine-dependent methyltransferases"/>
    <property type="match status" value="1"/>
</dbReference>
<dbReference type="InterPro" id="IPR026113">
    <property type="entry name" value="METTL2/6/8-like"/>
</dbReference>
<dbReference type="Pfam" id="PF13489">
    <property type="entry name" value="Methyltransf_23"/>
    <property type="match status" value="1"/>
</dbReference>
<keyword evidence="2 4" id="KW-0489">Methyltransferase</keyword>
<dbReference type="PANTHER" id="PTHR22809">
    <property type="entry name" value="METHYLTRANSFERASE-RELATED"/>
    <property type="match status" value="1"/>
</dbReference>
<proteinExistence type="inferred from homology"/>
<evidence type="ECO:0000256" key="2">
    <source>
        <dbReference type="ARBA" id="ARBA00022603"/>
    </source>
</evidence>
<dbReference type="FunFam" id="3.40.50.150:FF:000145">
    <property type="entry name" value="Methyltransferase-like protein"/>
    <property type="match status" value="1"/>
</dbReference>
<dbReference type="EnsemblMetazoa" id="SMAR010680-RA">
    <property type="protein sequence ID" value="SMAR010680-PA"/>
    <property type="gene ID" value="SMAR010680"/>
</dbReference>
<dbReference type="HOGENOM" id="CLU_029724_0_2_1"/>
<dbReference type="GO" id="GO:0032259">
    <property type="term" value="P:methylation"/>
    <property type="evidence" value="ECO:0007669"/>
    <property type="project" value="UniProtKB-KW"/>
</dbReference>
<dbReference type="Gene3D" id="3.40.50.150">
    <property type="entry name" value="Vaccinia Virus protein VP39"/>
    <property type="match status" value="1"/>
</dbReference>
<dbReference type="EC" id="2.1.1.-" evidence="4"/>
<comment type="similarity">
    <text evidence="1 4">Belongs to the methyltransferase superfamily. METL family.</text>
</comment>
<reference evidence="5" key="2">
    <citation type="submission" date="2015-02" db="UniProtKB">
        <authorList>
            <consortium name="EnsemblMetazoa"/>
        </authorList>
    </citation>
    <scope>IDENTIFICATION</scope>
</reference>
<dbReference type="PIRSF" id="PIRSF037755">
    <property type="entry name" value="Mettl2_prd"/>
    <property type="match status" value="1"/>
</dbReference>
<evidence type="ECO:0000256" key="4">
    <source>
        <dbReference type="PIRNR" id="PIRNR037755"/>
    </source>
</evidence>
<dbReference type="AlphaFoldDB" id="T1JAC0"/>
<dbReference type="eggNOG" id="KOG2361">
    <property type="taxonomic scope" value="Eukaryota"/>
</dbReference>
<sequence length="305" mass="35633">MDVVNEVVSDNAETAKRPQFGQRFLVDQSKVFEHNAWDNVSWDEAQESEAERIVTENSQSKVEDDLKAKYENLAAKYWDEFYDTHENKFFKDRHWLFTEFPELKTDSSPEKDENKVVLEIGCGVGNTVFPILEINKNNVFVYCCDFSDKAVNLVKENADFDPSRCSPFVCDVTSESWNAPFSANSLDVVILIFTLSAIHPDKMPHVLNQIHKYLKPGGVVLFRDYGRYDMAQLRFKKGRCLNDNFYVRGDGTRVYFFSQDDIQRLFLESNFVEEANLVDRRLQVNRGKCLKMYRVWIQAKYRKQS</sequence>
<dbReference type="GO" id="GO:0052735">
    <property type="term" value="F:tRNA (cytidine-3-)-methyltransferase activity"/>
    <property type="evidence" value="ECO:0007669"/>
    <property type="project" value="TreeGrafter"/>
</dbReference>
<dbReference type="STRING" id="126957.T1JAC0"/>
<evidence type="ECO:0000313" key="5">
    <source>
        <dbReference type="EnsemblMetazoa" id="SMAR010680-PA"/>
    </source>
</evidence>
<organism evidence="5 6">
    <name type="scientific">Strigamia maritima</name>
    <name type="common">European centipede</name>
    <name type="synonym">Geophilus maritimus</name>
    <dbReference type="NCBI Taxonomy" id="126957"/>
    <lineage>
        <taxon>Eukaryota</taxon>
        <taxon>Metazoa</taxon>
        <taxon>Ecdysozoa</taxon>
        <taxon>Arthropoda</taxon>
        <taxon>Myriapoda</taxon>
        <taxon>Chilopoda</taxon>
        <taxon>Pleurostigmophora</taxon>
        <taxon>Geophilomorpha</taxon>
        <taxon>Linotaeniidae</taxon>
        <taxon>Strigamia</taxon>
    </lineage>
</organism>
<evidence type="ECO:0000256" key="3">
    <source>
        <dbReference type="ARBA" id="ARBA00022679"/>
    </source>
</evidence>
<name>T1JAC0_STRMM</name>
<comment type="function">
    <text evidence="4">S-adenosyl-L-methionine-dependent methyltransferase.</text>
</comment>
<dbReference type="PANTHER" id="PTHR22809:SF11">
    <property type="entry name" value="TRNA N(3)-METHYLCYTIDINE METHYLTRANSFERASE METTL2"/>
    <property type="match status" value="1"/>
</dbReference>
<dbReference type="Proteomes" id="UP000014500">
    <property type="component" value="Unassembled WGS sequence"/>
</dbReference>
<dbReference type="PhylomeDB" id="T1JAC0"/>
<reference evidence="6" key="1">
    <citation type="submission" date="2011-05" db="EMBL/GenBank/DDBJ databases">
        <authorList>
            <person name="Richards S.R."/>
            <person name="Qu J."/>
            <person name="Jiang H."/>
            <person name="Jhangiani S.N."/>
            <person name="Agravi P."/>
            <person name="Goodspeed R."/>
            <person name="Gross S."/>
            <person name="Mandapat C."/>
            <person name="Jackson L."/>
            <person name="Mathew T."/>
            <person name="Pu L."/>
            <person name="Thornton R."/>
            <person name="Saada N."/>
            <person name="Wilczek-Boney K.B."/>
            <person name="Lee S."/>
            <person name="Kovar C."/>
            <person name="Wu Y."/>
            <person name="Scherer S.E."/>
            <person name="Worley K.C."/>
            <person name="Muzny D.M."/>
            <person name="Gibbs R."/>
        </authorList>
    </citation>
    <scope>NUCLEOTIDE SEQUENCE</scope>
    <source>
        <strain evidence="6">Brora</strain>
    </source>
</reference>
<keyword evidence="3 4" id="KW-0808">Transferase</keyword>